<dbReference type="Proteomes" id="UP000009168">
    <property type="component" value="Unassembled WGS sequence"/>
</dbReference>
<reference evidence="2" key="1">
    <citation type="journal article" date="2006" name="PLoS Biol.">
        <title>Macronuclear genome sequence of the ciliate Tetrahymena thermophila, a model eukaryote.</title>
        <authorList>
            <person name="Eisen J.A."/>
            <person name="Coyne R.S."/>
            <person name="Wu M."/>
            <person name="Wu D."/>
            <person name="Thiagarajan M."/>
            <person name="Wortman J.R."/>
            <person name="Badger J.H."/>
            <person name="Ren Q."/>
            <person name="Amedeo P."/>
            <person name="Jones K.M."/>
            <person name="Tallon L.J."/>
            <person name="Delcher A.L."/>
            <person name="Salzberg S.L."/>
            <person name="Silva J.C."/>
            <person name="Haas B.J."/>
            <person name="Majoros W.H."/>
            <person name="Farzad M."/>
            <person name="Carlton J.M."/>
            <person name="Smith R.K. Jr."/>
            <person name="Garg J."/>
            <person name="Pearlman R.E."/>
            <person name="Karrer K.M."/>
            <person name="Sun L."/>
            <person name="Manning G."/>
            <person name="Elde N.C."/>
            <person name="Turkewitz A.P."/>
            <person name="Asai D.J."/>
            <person name="Wilkes D.E."/>
            <person name="Wang Y."/>
            <person name="Cai H."/>
            <person name="Collins K."/>
            <person name="Stewart B.A."/>
            <person name="Lee S.R."/>
            <person name="Wilamowska K."/>
            <person name="Weinberg Z."/>
            <person name="Ruzzo W.L."/>
            <person name="Wloga D."/>
            <person name="Gaertig J."/>
            <person name="Frankel J."/>
            <person name="Tsao C.-C."/>
            <person name="Gorovsky M.A."/>
            <person name="Keeling P.J."/>
            <person name="Waller R.F."/>
            <person name="Patron N.J."/>
            <person name="Cherry J.M."/>
            <person name="Stover N.A."/>
            <person name="Krieger C.J."/>
            <person name="del Toro C."/>
            <person name="Ryder H.F."/>
            <person name="Williamson S.C."/>
            <person name="Barbeau R.A."/>
            <person name="Hamilton E.P."/>
            <person name="Orias E."/>
        </authorList>
    </citation>
    <scope>NUCLEOTIDE SEQUENCE [LARGE SCALE GENOMIC DNA]</scope>
    <source>
        <strain evidence="2">SB210</strain>
    </source>
</reference>
<name>Q236X4_TETTS</name>
<keyword evidence="2" id="KW-1185">Reference proteome</keyword>
<dbReference type="AlphaFoldDB" id="Q236X4"/>
<dbReference type="RefSeq" id="XP_001012621.1">
    <property type="nucleotide sequence ID" value="XM_001012621.3"/>
</dbReference>
<dbReference type="HOGENOM" id="CLU_761837_0_0_1"/>
<evidence type="ECO:0000313" key="1">
    <source>
        <dbReference type="EMBL" id="EAR92376.1"/>
    </source>
</evidence>
<sequence length="364" mass="42774">MEFNSQFFIQSKPYMANSNEGQFFKENLTTSKLESHAYIQDDNISQFLNEIHSYTHINTLIVCQDFFYQKIDEWCDFQDQMAQLFAHLPCFDNLTDLFIKLDIYSSNPNQEFRKINLEDIKIQGCPMINSSLMLSDNKIDTSYTNILSMLSAIQQSNPYLNNKINLHLVMCISQDQNTKHFIDSISMISNLKSLEIKYYCQNYMQENINDNNQISNNRLLFLNLTRQISKCQSLKNIKLIIPSLDLIQPIQTQENHNPNSFNQEVMQLTSAISMCKNLQKVSLHLPIQFFFQDYLKQKNSSEKSIHSNLKALSNLNKIKIFEFHLIKFKNTPNMRRKTQQINDLSIYLKKQIVQNLSHLVLYQP</sequence>
<dbReference type="EMBL" id="GG662749">
    <property type="protein sequence ID" value="EAR92376.1"/>
    <property type="molecule type" value="Genomic_DNA"/>
</dbReference>
<proteinExistence type="predicted"/>
<evidence type="ECO:0000313" key="2">
    <source>
        <dbReference type="Proteomes" id="UP000009168"/>
    </source>
</evidence>
<protein>
    <submittedName>
        <fullName evidence="1">Uncharacterized protein</fullName>
    </submittedName>
</protein>
<gene>
    <name evidence="1" type="ORF">TTHERM_00083750</name>
</gene>
<dbReference type="InParanoid" id="Q236X4"/>
<accession>Q236X4</accession>
<dbReference type="KEGG" id="tet:TTHERM_00083750"/>
<dbReference type="GeneID" id="7839312"/>
<organism evidence="1 2">
    <name type="scientific">Tetrahymena thermophila (strain SB210)</name>
    <dbReference type="NCBI Taxonomy" id="312017"/>
    <lineage>
        <taxon>Eukaryota</taxon>
        <taxon>Sar</taxon>
        <taxon>Alveolata</taxon>
        <taxon>Ciliophora</taxon>
        <taxon>Intramacronucleata</taxon>
        <taxon>Oligohymenophorea</taxon>
        <taxon>Hymenostomatida</taxon>
        <taxon>Tetrahymenina</taxon>
        <taxon>Tetrahymenidae</taxon>
        <taxon>Tetrahymena</taxon>
    </lineage>
</organism>